<dbReference type="Proteomes" id="UP000326396">
    <property type="component" value="Linkage Group LG18"/>
</dbReference>
<reference evidence="2 3" key="1">
    <citation type="submission" date="2019-05" db="EMBL/GenBank/DDBJ databases">
        <title>Mikania micrantha, genome provides insights into the molecular mechanism of rapid growth.</title>
        <authorList>
            <person name="Liu B."/>
        </authorList>
    </citation>
    <scope>NUCLEOTIDE SEQUENCE [LARGE SCALE GENOMIC DNA]</scope>
    <source>
        <strain evidence="2">NLD-2019</strain>
        <tissue evidence="2">Leaf</tissue>
    </source>
</reference>
<evidence type="ECO:0000256" key="1">
    <source>
        <dbReference type="SAM" id="MobiDB-lite"/>
    </source>
</evidence>
<feature type="region of interest" description="Disordered" evidence="1">
    <location>
        <begin position="59"/>
        <end position="79"/>
    </location>
</feature>
<comment type="caution">
    <text evidence="2">The sequence shown here is derived from an EMBL/GenBank/DDBJ whole genome shotgun (WGS) entry which is preliminary data.</text>
</comment>
<accession>A0A5N6NMW9</accession>
<name>A0A5N6NMW9_9ASTR</name>
<protein>
    <submittedName>
        <fullName evidence="2">Uncharacterized protein</fullName>
    </submittedName>
</protein>
<dbReference type="EMBL" id="SZYD01000010">
    <property type="protein sequence ID" value="KAD4982666.1"/>
    <property type="molecule type" value="Genomic_DNA"/>
</dbReference>
<evidence type="ECO:0000313" key="2">
    <source>
        <dbReference type="EMBL" id="KAD4982666.1"/>
    </source>
</evidence>
<sequence length="79" mass="9037">MRQFAGETSRHVPPPPATVNHPIIQWVARRQNGRNLLRVRLTGLKIWRLIQPCGVAGEALKKKKKRRDGKRTILPSHVT</sequence>
<evidence type="ECO:0000313" key="3">
    <source>
        <dbReference type="Proteomes" id="UP000326396"/>
    </source>
</evidence>
<gene>
    <name evidence="2" type="ORF">E3N88_19337</name>
</gene>
<dbReference type="AlphaFoldDB" id="A0A5N6NMW9"/>
<keyword evidence="3" id="KW-1185">Reference proteome</keyword>
<organism evidence="2 3">
    <name type="scientific">Mikania micrantha</name>
    <name type="common">bitter vine</name>
    <dbReference type="NCBI Taxonomy" id="192012"/>
    <lineage>
        <taxon>Eukaryota</taxon>
        <taxon>Viridiplantae</taxon>
        <taxon>Streptophyta</taxon>
        <taxon>Embryophyta</taxon>
        <taxon>Tracheophyta</taxon>
        <taxon>Spermatophyta</taxon>
        <taxon>Magnoliopsida</taxon>
        <taxon>eudicotyledons</taxon>
        <taxon>Gunneridae</taxon>
        <taxon>Pentapetalae</taxon>
        <taxon>asterids</taxon>
        <taxon>campanulids</taxon>
        <taxon>Asterales</taxon>
        <taxon>Asteraceae</taxon>
        <taxon>Asteroideae</taxon>
        <taxon>Heliantheae alliance</taxon>
        <taxon>Eupatorieae</taxon>
        <taxon>Mikania</taxon>
    </lineage>
</organism>
<proteinExistence type="predicted"/>